<keyword evidence="7" id="KW-0501">Molybdenum cofactor biosynthesis</keyword>
<dbReference type="Gene3D" id="3.90.550.10">
    <property type="entry name" value="Spore Coat Polysaccharide Biosynthesis Protein SpsA, Chain A"/>
    <property type="match status" value="1"/>
</dbReference>
<evidence type="ECO:0000256" key="4">
    <source>
        <dbReference type="ARBA" id="ARBA00022741"/>
    </source>
</evidence>
<protein>
    <submittedName>
        <fullName evidence="9">Molybdenum cofactor guanylyltransferase</fullName>
        <ecNumber evidence="9">2.7.7.77</ecNumber>
    </submittedName>
</protein>
<sequence>MLSGVILAGGDNKRMNGQVKALLTFEGTPLILRQIAEMNKICSEIIIVTNEPRLFLPLVDRSVRIITDFYQGKGILGGMHAGLMLSKHQNVWVIGSDMPFVSSKAAGLLLDLKENLVLEAAIPLIKGRLHPLHAIYDKSVAETVAKTLQSGISDVQDVLKSLRWAELTEPKVNEQGIPSSFVTAIKTQTDYKNALQSEQSGSEIRR</sequence>
<keyword evidence="2 9" id="KW-0808">Transferase</keyword>
<keyword evidence="5" id="KW-0460">Magnesium</keyword>
<keyword evidence="10" id="KW-1185">Reference proteome</keyword>
<dbReference type="SUPFAM" id="SSF53448">
    <property type="entry name" value="Nucleotide-diphospho-sugar transferases"/>
    <property type="match status" value="1"/>
</dbReference>
<evidence type="ECO:0000259" key="8">
    <source>
        <dbReference type="Pfam" id="PF12804"/>
    </source>
</evidence>
<comment type="caution">
    <text evidence="9">The sequence shown here is derived from an EMBL/GenBank/DDBJ whole genome shotgun (WGS) entry which is preliminary data.</text>
</comment>
<keyword evidence="4" id="KW-0547">Nucleotide-binding</keyword>
<keyword evidence="9" id="KW-0548">Nucleotidyltransferase</keyword>
<dbReference type="Proteomes" id="UP001310386">
    <property type="component" value="Unassembled WGS sequence"/>
</dbReference>
<dbReference type="Pfam" id="PF12804">
    <property type="entry name" value="NTP_transf_3"/>
    <property type="match status" value="1"/>
</dbReference>
<name>A0ABU5ZPP9_9BACL</name>
<organism evidence="9 10">
    <name type="scientific">Ferviditalea candida</name>
    <dbReference type="NCBI Taxonomy" id="3108399"/>
    <lineage>
        <taxon>Bacteria</taxon>
        <taxon>Bacillati</taxon>
        <taxon>Bacillota</taxon>
        <taxon>Bacilli</taxon>
        <taxon>Bacillales</taxon>
        <taxon>Paenibacillaceae</taxon>
        <taxon>Ferviditalea</taxon>
    </lineage>
</organism>
<evidence type="ECO:0000256" key="6">
    <source>
        <dbReference type="ARBA" id="ARBA00023134"/>
    </source>
</evidence>
<dbReference type="InterPro" id="IPR025877">
    <property type="entry name" value="MobA-like_NTP_Trfase"/>
</dbReference>
<evidence type="ECO:0000313" key="9">
    <source>
        <dbReference type="EMBL" id="MEB3103741.1"/>
    </source>
</evidence>
<evidence type="ECO:0000256" key="1">
    <source>
        <dbReference type="ARBA" id="ARBA00022490"/>
    </source>
</evidence>
<feature type="domain" description="MobA-like NTP transferase" evidence="8">
    <location>
        <begin position="4"/>
        <end position="152"/>
    </location>
</feature>
<dbReference type="EC" id="2.7.7.77" evidence="9"/>
<gene>
    <name evidence="9" type="ORF">VF724_19080</name>
</gene>
<keyword evidence="3" id="KW-0479">Metal-binding</keyword>
<accession>A0ABU5ZPP9</accession>
<keyword evidence="6" id="KW-0342">GTP-binding</keyword>
<dbReference type="PANTHER" id="PTHR19136:SF81">
    <property type="entry name" value="MOLYBDENUM COFACTOR GUANYLYLTRANSFERASE"/>
    <property type="match status" value="1"/>
</dbReference>
<evidence type="ECO:0000256" key="7">
    <source>
        <dbReference type="ARBA" id="ARBA00023150"/>
    </source>
</evidence>
<reference evidence="9" key="1">
    <citation type="submission" date="2023-12" db="EMBL/GenBank/DDBJ databases">
        <title>Fervidustalea candida gen. nov., sp. nov., a novel member of the family Paenibacillaceae isolated from a geothermal area.</title>
        <authorList>
            <person name="Li W.-J."/>
            <person name="Jiao J.-Y."/>
            <person name="Chen Y."/>
        </authorList>
    </citation>
    <scope>NUCLEOTIDE SEQUENCE</scope>
    <source>
        <strain evidence="9">SYSU GA230002</strain>
    </source>
</reference>
<dbReference type="GO" id="GO:0061603">
    <property type="term" value="F:molybdenum cofactor guanylyltransferase activity"/>
    <property type="evidence" value="ECO:0007669"/>
    <property type="project" value="UniProtKB-EC"/>
</dbReference>
<evidence type="ECO:0000313" key="10">
    <source>
        <dbReference type="Proteomes" id="UP001310386"/>
    </source>
</evidence>
<dbReference type="PANTHER" id="PTHR19136">
    <property type="entry name" value="MOLYBDENUM COFACTOR GUANYLYLTRANSFERASE"/>
    <property type="match status" value="1"/>
</dbReference>
<proteinExistence type="predicted"/>
<evidence type="ECO:0000256" key="3">
    <source>
        <dbReference type="ARBA" id="ARBA00022723"/>
    </source>
</evidence>
<evidence type="ECO:0000256" key="2">
    <source>
        <dbReference type="ARBA" id="ARBA00022679"/>
    </source>
</evidence>
<keyword evidence="1" id="KW-0963">Cytoplasm</keyword>
<dbReference type="EMBL" id="JAYJLD010000048">
    <property type="protein sequence ID" value="MEB3103741.1"/>
    <property type="molecule type" value="Genomic_DNA"/>
</dbReference>
<evidence type="ECO:0000256" key="5">
    <source>
        <dbReference type="ARBA" id="ARBA00022842"/>
    </source>
</evidence>
<dbReference type="InterPro" id="IPR013482">
    <property type="entry name" value="Molybde_CF_guanTrfase"/>
</dbReference>
<dbReference type="RefSeq" id="WP_371755869.1">
    <property type="nucleotide sequence ID" value="NZ_JAYJLD010000048.1"/>
</dbReference>
<dbReference type="CDD" id="cd02503">
    <property type="entry name" value="MobA"/>
    <property type="match status" value="1"/>
</dbReference>
<dbReference type="InterPro" id="IPR029044">
    <property type="entry name" value="Nucleotide-diphossugar_trans"/>
</dbReference>